<dbReference type="RefSeq" id="WP_280617469.1">
    <property type="nucleotide sequence ID" value="NZ_JAROYP010000010.1"/>
</dbReference>
<dbReference type="Pfam" id="PF09388">
    <property type="entry name" value="SpoOE-like"/>
    <property type="match status" value="1"/>
</dbReference>
<accession>A0AAW6SWV4</accession>
<proteinExistence type="predicted"/>
<dbReference type="EMBL" id="JAROYP010000010">
    <property type="protein sequence ID" value="MDH5162583.1"/>
    <property type="molecule type" value="Genomic_DNA"/>
</dbReference>
<gene>
    <name evidence="1" type="ORF">P5X88_16745</name>
</gene>
<evidence type="ECO:0000313" key="1">
    <source>
        <dbReference type="EMBL" id="MDH5162583.1"/>
    </source>
</evidence>
<dbReference type="AlphaFoldDB" id="A0AAW6SWV4"/>
<sequence>MSSLLHEIEKLRSKLIEYAIQYGLNDSYSIKLSQELDQLLNIELKQR</sequence>
<dbReference type="InterPro" id="IPR018540">
    <property type="entry name" value="Spo0E-like"/>
</dbReference>
<name>A0AAW6SWV4_9BACI</name>
<reference evidence="1" key="1">
    <citation type="submission" date="2023-03" db="EMBL/GenBank/DDBJ databases">
        <title>Bacterial isolates from washroom surfaces on a university campus.</title>
        <authorList>
            <person name="Holman D.B."/>
            <person name="Gzyl K.E."/>
            <person name="Taheri A.E."/>
        </authorList>
    </citation>
    <scope>NUCLEOTIDE SEQUENCE</scope>
    <source>
        <strain evidence="1">RD03</strain>
    </source>
</reference>
<comment type="caution">
    <text evidence="1">The sequence shown here is derived from an EMBL/GenBank/DDBJ whole genome shotgun (WGS) entry which is preliminary data.</text>
</comment>
<evidence type="ECO:0000313" key="2">
    <source>
        <dbReference type="Proteomes" id="UP001159179"/>
    </source>
</evidence>
<dbReference type="Proteomes" id="UP001159179">
    <property type="component" value="Unassembled WGS sequence"/>
</dbReference>
<dbReference type="SUPFAM" id="SSF140500">
    <property type="entry name" value="BAS1536-like"/>
    <property type="match status" value="1"/>
</dbReference>
<protein>
    <submittedName>
        <fullName evidence="1">Aspartyl-phosphate phosphatase Spo0E family protein</fullName>
    </submittedName>
</protein>
<organism evidence="1 2">
    <name type="scientific">Heyndrickxia oleronia</name>
    <dbReference type="NCBI Taxonomy" id="38875"/>
    <lineage>
        <taxon>Bacteria</taxon>
        <taxon>Bacillati</taxon>
        <taxon>Bacillota</taxon>
        <taxon>Bacilli</taxon>
        <taxon>Bacillales</taxon>
        <taxon>Bacillaceae</taxon>
        <taxon>Heyndrickxia</taxon>
    </lineage>
</organism>
<dbReference type="Gene3D" id="4.10.280.10">
    <property type="entry name" value="Helix-loop-helix DNA-binding domain"/>
    <property type="match status" value="1"/>
</dbReference>
<dbReference type="InterPro" id="IPR036638">
    <property type="entry name" value="HLH_DNA-bd_sf"/>
</dbReference>
<dbReference type="GO" id="GO:0046983">
    <property type="term" value="F:protein dimerization activity"/>
    <property type="evidence" value="ECO:0007669"/>
    <property type="project" value="InterPro"/>
</dbReference>
<dbReference type="InterPro" id="IPR037208">
    <property type="entry name" value="Spo0E-like_sf"/>
</dbReference>
<dbReference type="GO" id="GO:0043937">
    <property type="term" value="P:regulation of sporulation"/>
    <property type="evidence" value="ECO:0007669"/>
    <property type="project" value="InterPro"/>
</dbReference>